<feature type="transmembrane region" description="Helical" evidence="8">
    <location>
        <begin position="79"/>
        <end position="96"/>
    </location>
</feature>
<evidence type="ECO:0000313" key="11">
    <source>
        <dbReference type="Proteomes" id="UP000004949"/>
    </source>
</evidence>
<feature type="domain" description="Major facilitator superfamily (MFS) profile" evidence="9">
    <location>
        <begin position="13"/>
        <end position="381"/>
    </location>
</feature>
<reference evidence="10 11" key="1">
    <citation type="submission" date="2011-10" db="EMBL/GenBank/DDBJ databases">
        <title>Genome sequence of Gluconobacter morbifer G707, isolated from Drosophila gut.</title>
        <authorList>
            <person name="Lee W.-J."/>
            <person name="Kim E.-K."/>
        </authorList>
    </citation>
    <scope>NUCLEOTIDE SEQUENCE [LARGE SCALE GENOMIC DNA]</scope>
    <source>
        <strain evidence="10 11">G707</strain>
    </source>
</reference>
<proteinExistence type="inferred from homology"/>
<keyword evidence="11" id="KW-1185">Reference proteome</keyword>
<dbReference type="PATRIC" id="fig|1088869.3.peg.2538"/>
<dbReference type="Proteomes" id="UP000004949">
    <property type="component" value="Unassembled WGS sequence"/>
</dbReference>
<comment type="similarity">
    <text evidence="2 8">Belongs to the major facilitator superfamily. Bcr/CmlA family.</text>
</comment>
<feature type="transmembrane region" description="Helical" evidence="8">
    <location>
        <begin position="213"/>
        <end position="234"/>
    </location>
</feature>
<comment type="caution">
    <text evidence="8">Lacks conserved residue(s) required for the propagation of feature annotation.</text>
</comment>
<feature type="transmembrane region" description="Helical" evidence="8">
    <location>
        <begin position="12"/>
        <end position="34"/>
    </location>
</feature>
<keyword evidence="6 8" id="KW-1133">Transmembrane helix</keyword>
<feature type="transmembrane region" description="Helical" evidence="8">
    <location>
        <begin position="352"/>
        <end position="376"/>
    </location>
</feature>
<dbReference type="CDD" id="cd17320">
    <property type="entry name" value="MFS_MdfA_MDR_like"/>
    <property type="match status" value="1"/>
</dbReference>
<feature type="transmembrane region" description="Helical" evidence="8">
    <location>
        <begin position="279"/>
        <end position="302"/>
    </location>
</feature>
<evidence type="ECO:0000313" key="10">
    <source>
        <dbReference type="EMBL" id="EHH67175.1"/>
    </source>
</evidence>
<dbReference type="InterPro" id="IPR001958">
    <property type="entry name" value="Tet-R_TetA/multi-R_MdtG-like"/>
</dbReference>
<evidence type="ECO:0000259" key="9">
    <source>
        <dbReference type="PROSITE" id="PS50850"/>
    </source>
</evidence>
<feature type="transmembrane region" description="Helical" evidence="8">
    <location>
        <begin position="163"/>
        <end position="186"/>
    </location>
</feature>
<dbReference type="PANTHER" id="PTHR23502:SF132">
    <property type="entry name" value="POLYAMINE TRANSPORTER 2-RELATED"/>
    <property type="match status" value="1"/>
</dbReference>
<evidence type="ECO:0000256" key="6">
    <source>
        <dbReference type="ARBA" id="ARBA00022989"/>
    </source>
</evidence>
<keyword evidence="8" id="KW-0997">Cell inner membrane</keyword>
<dbReference type="NCBIfam" id="NF033134">
    <property type="entry name" value="cmlA_floR"/>
    <property type="match status" value="1"/>
</dbReference>
<gene>
    <name evidence="10" type="ORF">GMO_25470</name>
</gene>
<dbReference type="GO" id="GO:0005886">
    <property type="term" value="C:plasma membrane"/>
    <property type="evidence" value="ECO:0007669"/>
    <property type="project" value="UniProtKB-SubCell"/>
</dbReference>
<evidence type="ECO:0000256" key="7">
    <source>
        <dbReference type="ARBA" id="ARBA00023136"/>
    </source>
</evidence>
<feature type="transmembrane region" description="Helical" evidence="8">
    <location>
        <begin position="137"/>
        <end position="157"/>
    </location>
</feature>
<name>G6XM29_9PROT</name>
<dbReference type="InterPro" id="IPR020846">
    <property type="entry name" value="MFS_dom"/>
</dbReference>
<evidence type="ECO:0000256" key="8">
    <source>
        <dbReference type="RuleBase" id="RU365088"/>
    </source>
</evidence>
<organism evidence="10 11">
    <name type="scientific">Gluconobacter morbifer G707</name>
    <dbReference type="NCBI Taxonomy" id="1088869"/>
    <lineage>
        <taxon>Bacteria</taxon>
        <taxon>Pseudomonadati</taxon>
        <taxon>Pseudomonadota</taxon>
        <taxon>Alphaproteobacteria</taxon>
        <taxon>Acetobacterales</taxon>
        <taxon>Acetobacteraceae</taxon>
        <taxon>Gluconobacter</taxon>
    </lineage>
</organism>
<keyword evidence="4" id="KW-1003">Cell membrane</keyword>
<dbReference type="STRING" id="1088869.GMO_25470"/>
<feature type="transmembrane region" description="Helical" evidence="8">
    <location>
        <begin position="46"/>
        <end position="67"/>
    </location>
</feature>
<dbReference type="InterPro" id="IPR036259">
    <property type="entry name" value="MFS_trans_sf"/>
</dbReference>
<dbReference type="GO" id="GO:1990961">
    <property type="term" value="P:xenobiotic detoxification by transmembrane export across the plasma membrane"/>
    <property type="evidence" value="ECO:0007669"/>
    <property type="project" value="InterPro"/>
</dbReference>
<evidence type="ECO:0000256" key="4">
    <source>
        <dbReference type="ARBA" id="ARBA00022475"/>
    </source>
</evidence>
<dbReference type="GO" id="GO:0042910">
    <property type="term" value="F:xenobiotic transmembrane transporter activity"/>
    <property type="evidence" value="ECO:0007669"/>
    <property type="project" value="InterPro"/>
</dbReference>
<dbReference type="InterPro" id="IPR004812">
    <property type="entry name" value="Efflux_drug-R_Bcr/CmlA"/>
</dbReference>
<feature type="transmembrane region" description="Helical" evidence="8">
    <location>
        <begin position="102"/>
        <end position="125"/>
    </location>
</feature>
<evidence type="ECO:0000256" key="2">
    <source>
        <dbReference type="ARBA" id="ARBA00006236"/>
    </source>
</evidence>
<evidence type="ECO:0000256" key="5">
    <source>
        <dbReference type="ARBA" id="ARBA00022692"/>
    </source>
</evidence>
<protein>
    <recommendedName>
        <fullName evidence="8">Bcr/CflA family efflux transporter</fullName>
    </recommendedName>
</protein>
<dbReference type="OrthoDB" id="9800416at2"/>
<keyword evidence="7 8" id="KW-0472">Membrane</keyword>
<accession>G6XM29</accession>
<evidence type="ECO:0000256" key="1">
    <source>
        <dbReference type="ARBA" id="ARBA00004651"/>
    </source>
</evidence>
<evidence type="ECO:0000256" key="3">
    <source>
        <dbReference type="ARBA" id="ARBA00022448"/>
    </source>
</evidence>
<dbReference type="PANTHER" id="PTHR23502">
    <property type="entry name" value="MAJOR FACILITATOR SUPERFAMILY"/>
    <property type="match status" value="1"/>
</dbReference>
<dbReference type="SUPFAM" id="SSF103473">
    <property type="entry name" value="MFS general substrate transporter"/>
    <property type="match status" value="1"/>
</dbReference>
<dbReference type="eggNOG" id="COG2814">
    <property type="taxonomic scope" value="Bacteria"/>
</dbReference>
<dbReference type="NCBIfam" id="TIGR00710">
    <property type="entry name" value="efflux_Bcr_CflA"/>
    <property type="match status" value="1"/>
</dbReference>
<dbReference type="RefSeq" id="WP_008852689.1">
    <property type="nucleotide sequence ID" value="NZ_AGQV01000011.1"/>
</dbReference>
<dbReference type="PROSITE" id="PS50850">
    <property type="entry name" value="MFS"/>
    <property type="match status" value="1"/>
</dbReference>
<sequence>MSKVRWEHSLPSALALMVPFDFMAALGMDVYLPVVPIMPDVLSTDATLIQFSLTFYLLVLGCGQLLFGPLSDHIGRRPVLFGSALIFSGSSAALACTRSGDLFLLFRILQAFGASGALVATFATVRDVYAGRREIGVVYGMFSACLAFVPAFGPILGAAIEHWFGWTGIFWFLAGASAAALINAIFRWPETRKIDNNSLSFLALKSIFTNKLFWIYTIGSSVAMGDFFVFFSISPRILMSKGGLTSFEFSLAFASVAVVLAITAKLGSRFATAWGPRGCLIRGMSLSIMGACLMAGAQIGLLPLVAGIILPMWIIASGVAITISVAVNAALTPFDGMSGTATAAQACTESCLMTIGGTLVVFLFPINTCWPLVFLVDFLEC</sequence>
<dbReference type="Pfam" id="PF07690">
    <property type="entry name" value="MFS_1"/>
    <property type="match status" value="1"/>
</dbReference>
<dbReference type="Gene3D" id="1.20.1720.10">
    <property type="entry name" value="Multidrug resistance protein D"/>
    <property type="match status" value="1"/>
</dbReference>
<comment type="subcellular location">
    <subcellularLocation>
        <location evidence="8">Cell inner membrane</location>
        <topology evidence="8">Multi-pass membrane protein</topology>
    </subcellularLocation>
    <subcellularLocation>
        <location evidence="1">Cell membrane</location>
        <topology evidence="1">Multi-pass membrane protein</topology>
    </subcellularLocation>
</comment>
<dbReference type="InterPro" id="IPR011701">
    <property type="entry name" value="MFS"/>
</dbReference>
<feature type="transmembrane region" description="Helical" evidence="8">
    <location>
        <begin position="246"/>
        <end position="267"/>
    </location>
</feature>
<dbReference type="EMBL" id="AGQV01000011">
    <property type="protein sequence ID" value="EHH67175.1"/>
    <property type="molecule type" value="Genomic_DNA"/>
</dbReference>
<keyword evidence="3 8" id="KW-0813">Transport</keyword>
<dbReference type="PRINTS" id="PR01035">
    <property type="entry name" value="TCRTETA"/>
</dbReference>
<comment type="caution">
    <text evidence="10">The sequence shown here is derived from an EMBL/GenBank/DDBJ whole genome shotgun (WGS) entry which is preliminary data.</text>
</comment>
<keyword evidence="5 8" id="KW-0812">Transmembrane</keyword>
<feature type="transmembrane region" description="Helical" evidence="8">
    <location>
        <begin position="308"/>
        <end position="331"/>
    </location>
</feature>
<dbReference type="AlphaFoldDB" id="G6XM29"/>